<name>A0ABD8A6B4_9EURY</name>
<dbReference type="AlphaFoldDB" id="A0ABD8A6B4"/>
<feature type="transmembrane region" description="Helical" evidence="1">
    <location>
        <begin position="6"/>
        <end position="24"/>
    </location>
</feature>
<organism evidence="2 3">
    <name type="scientific">Methanoculleus palmolei</name>
    <dbReference type="NCBI Taxonomy" id="72612"/>
    <lineage>
        <taxon>Archaea</taxon>
        <taxon>Methanobacteriati</taxon>
        <taxon>Methanobacteriota</taxon>
        <taxon>Stenosarchaea group</taxon>
        <taxon>Methanomicrobia</taxon>
        <taxon>Methanomicrobiales</taxon>
        <taxon>Methanomicrobiaceae</taxon>
        <taxon>Methanoculleus</taxon>
    </lineage>
</organism>
<dbReference type="Proteomes" id="UP001626603">
    <property type="component" value="Chromosome"/>
</dbReference>
<keyword evidence="3" id="KW-1185">Reference proteome</keyword>
<evidence type="ECO:0000313" key="3">
    <source>
        <dbReference type="Proteomes" id="UP001626603"/>
    </source>
</evidence>
<keyword evidence="1" id="KW-0812">Transmembrane</keyword>
<keyword evidence="1" id="KW-0472">Membrane</keyword>
<evidence type="ECO:0000256" key="1">
    <source>
        <dbReference type="SAM" id="Phobius"/>
    </source>
</evidence>
<sequence length="56" mass="6247">MISVEAISMIALYAAIGGQYLVLFKIYQGMNDLKIELATCPYHRTGRRPPGVMTDE</sequence>
<evidence type="ECO:0000313" key="2">
    <source>
        <dbReference type="EMBL" id="WOX55066.1"/>
    </source>
</evidence>
<keyword evidence="1" id="KW-1133">Transmembrane helix</keyword>
<accession>A0ABD8A6B4</accession>
<protein>
    <submittedName>
        <fullName evidence="2">Uncharacterized protein</fullName>
    </submittedName>
</protein>
<dbReference type="EMBL" id="CP137641">
    <property type="protein sequence ID" value="WOX55066.1"/>
    <property type="molecule type" value="Genomic_DNA"/>
</dbReference>
<gene>
    <name evidence="2" type="ORF">R6Y95_06210</name>
</gene>
<reference evidence="2 3" key="1">
    <citation type="submission" date="2023-10" db="EMBL/GenBank/DDBJ databases">
        <title>The complete genome sequence of Methanoculleus palmolei DSM 4273.</title>
        <authorList>
            <person name="Lai S.-J."/>
            <person name="You Y.-T."/>
            <person name="Chen S.-C."/>
        </authorList>
    </citation>
    <scope>NUCLEOTIDE SEQUENCE [LARGE SCALE GENOMIC DNA]</scope>
    <source>
        <strain evidence="2 3">DSM 4273</strain>
    </source>
</reference>
<proteinExistence type="predicted"/>